<dbReference type="PROSITE" id="PS00221">
    <property type="entry name" value="MIP"/>
    <property type="match status" value="1"/>
</dbReference>
<dbReference type="PATRIC" id="fig|1427984.3.peg.267"/>
<dbReference type="HOGENOM" id="CLU_020019_9_2_14"/>
<protein>
    <submittedName>
        <fullName evidence="9">Glyceroaquaporin</fullName>
    </submittedName>
</protein>
<evidence type="ECO:0000256" key="6">
    <source>
        <dbReference type="ARBA" id="ARBA00023136"/>
    </source>
</evidence>
<keyword evidence="6 8" id="KW-0472">Membrane</keyword>
<feature type="transmembrane region" description="Helical" evidence="8">
    <location>
        <begin position="42"/>
        <end position="67"/>
    </location>
</feature>
<evidence type="ECO:0000256" key="2">
    <source>
        <dbReference type="ARBA" id="ARBA00006175"/>
    </source>
</evidence>
<keyword evidence="4 7" id="KW-0812">Transmembrane</keyword>
<dbReference type="InterPro" id="IPR050363">
    <property type="entry name" value="MIP/Aquaporin"/>
</dbReference>
<dbReference type="EMBL" id="CP006932">
    <property type="protein sequence ID" value="AHK22386.1"/>
    <property type="molecule type" value="Genomic_DNA"/>
</dbReference>
<dbReference type="PRINTS" id="PR00783">
    <property type="entry name" value="MINTRINSICP"/>
</dbReference>
<name>W8GN22_9MOLU</name>
<feature type="transmembrane region" description="Helical" evidence="8">
    <location>
        <begin position="218"/>
        <end position="241"/>
    </location>
</feature>
<reference evidence="9 10" key="1">
    <citation type="journal article" date="2014" name="Genome Biol. Evol.">
        <title>Phylogenomics of "Candidatus Hepatoplasma crinochetorum," a Lineage of Mollicutes Associated with Noninsect Arthropods.</title>
        <authorList>
            <person name="Leclercq S."/>
            <person name="Dittmer J."/>
            <person name="Bouchon D."/>
            <person name="Cordaux R."/>
        </authorList>
    </citation>
    <scope>NUCLEOTIDE SEQUENCE [LARGE SCALE GENOMIC DNA]</scope>
    <source>
        <strain evidence="9 10">Av</strain>
    </source>
</reference>
<keyword evidence="5 8" id="KW-1133">Transmembrane helix</keyword>
<dbReference type="KEGG" id="hcr:X271_00280"/>
<feature type="transmembrane region" description="Helical" evidence="8">
    <location>
        <begin position="87"/>
        <end position="109"/>
    </location>
</feature>
<sequence length="242" mass="25991">MDLNLGGIFLSEMLGTFFLILIGCGVNASVNLKKTYSNNSGWIVISFGWGMGVMIGAAVAFYSGGHLNPAVTLAMWAESTIDTGQAFVYFAGELVGAFLGALLVAFLFWDHFKETKDPKAVAGTFHTTPAIPRWYRNLATEMFATSALVLPLLALTEAGWDTLILGPLFAGLLVLGIGLTLGGLTGYAINPARDLMPRLVHQIVKIPNKGTSNWQYSWVPIIGPLMGSMLAVAFYELILVAI</sequence>
<feature type="transmembrane region" description="Helical" evidence="8">
    <location>
        <begin position="6"/>
        <end position="30"/>
    </location>
</feature>
<feature type="transmembrane region" description="Helical" evidence="8">
    <location>
        <begin position="168"/>
        <end position="189"/>
    </location>
</feature>
<dbReference type="GO" id="GO:0005886">
    <property type="term" value="C:plasma membrane"/>
    <property type="evidence" value="ECO:0007669"/>
    <property type="project" value="TreeGrafter"/>
</dbReference>
<dbReference type="GO" id="GO:0015254">
    <property type="term" value="F:glycerol channel activity"/>
    <property type="evidence" value="ECO:0007669"/>
    <property type="project" value="TreeGrafter"/>
</dbReference>
<proteinExistence type="inferred from homology"/>
<dbReference type="RefSeq" id="WP_025208684.1">
    <property type="nucleotide sequence ID" value="NZ_CP006932.1"/>
</dbReference>
<comment type="subcellular location">
    <subcellularLocation>
        <location evidence="1">Membrane</location>
        <topology evidence="1">Multi-pass membrane protein</topology>
    </subcellularLocation>
</comment>
<feature type="transmembrane region" description="Helical" evidence="8">
    <location>
        <begin position="138"/>
        <end position="156"/>
    </location>
</feature>
<evidence type="ECO:0000256" key="8">
    <source>
        <dbReference type="SAM" id="Phobius"/>
    </source>
</evidence>
<evidence type="ECO:0000256" key="5">
    <source>
        <dbReference type="ARBA" id="ARBA00022989"/>
    </source>
</evidence>
<accession>W8GN22</accession>
<dbReference type="InterPro" id="IPR023271">
    <property type="entry name" value="Aquaporin-like"/>
</dbReference>
<dbReference type="InterPro" id="IPR000425">
    <property type="entry name" value="MIP"/>
</dbReference>
<evidence type="ECO:0000256" key="7">
    <source>
        <dbReference type="RuleBase" id="RU000477"/>
    </source>
</evidence>
<dbReference type="STRING" id="1427984.X271_00280"/>
<dbReference type="OrthoDB" id="9807293at2"/>
<keyword evidence="3 7" id="KW-0813">Transport</keyword>
<dbReference type="NCBIfam" id="TIGR00861">
    <property type="entry name" value="MIP"/>
    <property type="match status" value="1"/>
</dbReference>
<dbReference type="PANTHER" id="PTHR43829:SF9">
    <property type="entry name" value="AQUAPORIN-9"/>
    <property type="match status" value="1"/>
</dbReference>
<dbReference type="Proteomes" id="UP000019450">
    <property type="component" value="Chromosome"/>
</dbReference>
<evidence type="ECO:0000313" key="9">
    <source>
        <dbReference type="EMBL" id="AHK22386.1"/>
    </source>
</evidence>
<organism evidence="9 10">
    <name type="scientific">Candidatus Hepatoplasma crinochetorum Av</name>
    <dbReference type="NCBI Taxonomy" id="1427984"/>
    <lineage>
        <taxon>Bacteria</taxon>
        <taxon>Bacillati</taxon>
        <taxon>Mycoplasmatota</taxon>
        <taxon>Mollicutes</taxon>
        <taxon>Candidatus Hepatoplasmataceae</taxon>
        <taxon>Candidatus Hepatoplasma</taxon>
    </lineage>
</organism>
<dbReference type="SUPFAM" id="SSF81338">
    <property type="entry name" value="Aquaporin-like"/>
    <property type="match status" value="1"/>
</dbReference>
<dbReference type="eggNOG" id="COG0580">
    <property type="taxonomic scope" value="Bacteria"/>
</dbReference>
<evidence type="ECO:0000313" key="10">
    <source>
        <dbReference type="Proteomes" id="UP000019450"/>
    </source>
</evidence>
<dbReference type="PANTHER" id="PTHR43829">
    <property type="entry name" value="AQUAPORIN OR AQUAGLYCEROPORIN RELATED"/>
    <property type="match status" value="1"/>
</dbReference>
<dbReference type="Pfam" id="PF00230">
    <property type="entry name" value="MIP"/>
    <property type="match status" value="1"/>
</dbReference>
<evidence type="ECO:0000256" key="4">
    <source>
        <dbReference type="ARBA" id="ARBA00022692"/>
    </source>
</evidence>
<comment type="similarity">
    <text evidence="2 7">Belongs to the MIP/aquaporin (TC 1.A.8) family.</text>
</comment>
<evidence type="ECO:0000256" key="1">
    <source>
        <dbReference type="ARBA" id="ARBA00004141"/>
    </source>
</evidence>
<gene>
    <name evidence="9" type="primary">gla_1</name>
    <name evidence="9" type="ORF">X271_00280</name>
</gene>
<keyword evidence="10" id="KW-1185">Reference proteome</keyword>
<dbReference type="AlphaFoldDB" id="W8GN22"/>
<dbReference type="Gene3D" id="1.20.1080.10">
    <property type="entry name" value="Glycerol uptake facilitator protein"/>
    <property type="match status" value="1"/>
</dbReference>
<dbReference type="InterPro" id="IPR022357">
    <property type="entry name" value="MIP_CS"/>
</dbReference>
<evidence type="ECO:0000256" key="3">
    <source>
        <dbReference type="ARBA" id="ARBA00022448"/>
    </source>
</evidence>